<feature type="domain" description="Flagellar assembly protein FliH/Type III secretion system HrpE" evidence="11">
    <location>
        <begin position="88"/>
        <end position="206"/>
    </location>
</feature>
<evidence type="ECO:0000256" key="7">
    <source>
        <dbReference type="ARBA" id="ARBA00022795"/>
    </source>
</evidence>
<evidence type="ECO:0000256" key="2">
    <source>
        <dbReference type="ARBA" id="ARBA00004496"/>
    </source>
</evidence>
<dbReference type="GO" id="GO:0015031">
    <property type="term" value="P:protein transport"/>
    <property type="evidence" value="ECO:0007669"/>
    <property type="project" value="UniProtKB-KW"/>
</dbReference>
<comment type="caution">
    <text evidence="12">The sequence shown here is derived from an EMBL/GenBank/DDBJ whole genome shotgun (WGS) entry which is preliminary data.</text>
</comment>
<dbReference type="GO" id="GO:0044781">
    <property type="term" value="P:bacterial-type flagellum organization"/>
    <property type="evidence" value="ECO:0007669"/>
    <property type="project" value="UniProtKB-KW"/>
</dbReference>
<dbReference type="GO" id="GO:0009288">
    <property type="term" value="C:bacterial-type flagellum"/>
    <property type="evidence" value="ECO:0007669"/>
    <property type="project" value="InterPro"/>
</dbReference>
<dbReference type="GO" id="GO:0071973">
    <property type="term" value="P:bacterial-type flagellum-dependent cell motility"/>
    <property type="evidence" value="ECO:0007669"/>
    <property type="project" value="InterPro"/>
</dbReference>
<keyword evidence="6" id="KW-0963">Cytoplasm</keyword>
<evidence type="ECO:0000256" key="8">
    <source>
        <dbReference type="ARBA" id="ARBA00022927"/>
    </source>
</evidence>
<evidence type="ECO:0000256" key="10">
    <source>
        <dbReference type="SAM" id="SignalP"/>
    </source>
</evidence>
<evidence type="ECO:0000313" key="13">
    <source>
        <dbReference type="Proteomes" id="UP000279384"/>
    </source>
</evidence>
<proteinExistence type="inferred from homology"/>
<evidence type="ECO:0000256" key="4">
    <source>
        <dbReference type="ARBA" id="ARBA00016507"/>
    </source>
</evidence>
<sequence length="230" mass="24687">MNPWCPYRFPPLMAAQLGALAAAEPGSAQASAADGFRQGMDLGYGEGYASGESAGKQAGFDAGLAAGREQGRREAMQQVLAQFDGAARPLDAATAAMERCRVDYQSALREDVINLVAKVARQVIRCELTLKPAQILDLVEETLAALPPRAGEVEILLNSEEYQRIRELAPERASRWALRPDSTLAQGECRIRSADSDIDAGCEQRLGACVERLREQLSADSALPLPAGDD</sequence>
<keyword evidence="12" id="KW-0966">Cell projection</keyword>
<dbReference type="EMBL" id="RBID01000014">
    <property type="protein sequence ID" value="RKQ58880.1"/>
    <property type="molecule type" value="Genomic_DNA"/>
</dbReference>
<dbReference type="InterPro" id="IPR000563">
    <property type="entry name" value="Flag_FliH"/>
</dbReference>
<keyword evidence="12" id="KW-0282">Flagellum</keyword>
<dbReference type="Proteomes" id="UP000279384">
    <property type="component" value="Unassembled WGS sequence"/>
</dbReference>
<evidence type="ECO:0000256" key="1">
    <source>
        <dbReference type="ARBA" id="ARBA00003041"/>
    </source>
</evidence>
<comment type="similarity">
    <text evidence="3">Belongs to the FliH family.</text>
</comment>
<keyword evidence="5" id="KW-0813">Transport</keyword>
<keyword evidence="8" id="KW-0653">Protein transport</keyword>
<name>A0A495BDQ9_VOGIN</name>
<evidence type="ECO:0000256" key="6">
    <source>
        <dbReference type="ARBA" id="ARBA00022490"/>
    </source>
</evidence>
<dbReference type="AlphaFoldDB" id="A0A495BDQ9"/>
<organism evidence="12 13">
    <name type="scientific">Vogesella indigofera</name>
    <name type="common">Pseudomonas indigofera</name>
    <dbReference type="NCBI Taxonomy" id="45465"/>
    <lineage>
        <taxon>Bacteria</taxon>
        <taxon>Pseudomonadati</taxon>
        <taxon>Pseudomonadota</taxon>
        <taxon>Betaproteobacteria</taxon>
        <taxon>Neisseriales</taxon>
        <taxon>Chromobacteriaceae</taxon>
        <taxon>Vogesella</taxon>
    </lineage>
</organism>
<keyword evidence="12" id="KW-0969">Cilium</keyword>
<evidence type="ECO:0000256" key="5">
    <source>
        <dbReference type="ARBA" id="ARBA00022448"/>
    </source>
</evidence>
<dbReference type="PANTHER" id="PTHR34982:SF1">
    <property type="entry name" value="FLAGELLAR ASSEMBLY PROTEIN FLIH"/>
    <property type="match status" value="1"/>
</dbReference>
<keyword evidence="10" id="KW-0732">Signal</keyword>
<reference evidence="12 13" key="1">
    <citation type="submission" date="2018-10" db="EMBL/GenBank/DDBJ databases">
        <title>Genomic Encyclopedia of Type Strains, Phase IV (KMG-IV): sequencing the most valuable type-strain genomes for metagenomic binning, comparative biology and taxonomic classification.</title>
        <authorList>
            <person name="Goeker M."/>
        </authorList>
    </citation>
    <scope>NUCLEOTIDE SEQUENCE [LARGE SCALE GENOMIC DNA]</scope>
    <source>
        <strain evidence="12 13">DSM 3303</strain>
    </source>
</reference>
<dbReference type="RefSeq" id="WP_120810516.1">
    <property type="nucleotide sequence ID" value="NZ_RBID01000014.1"/>
</dbReference>
<comment type="function">
    <text evidence="1">Needed for flagellar regrowth and assembly.</text>
</comment>
<dbReference type="GO" id="GO:0005829">
    <property type="term" value="C:cytosol"/>
    <property type="evidence" value="ECO:0007669"/>
    <property type="project" value="TreeGrafter"/>
</dbReference>
<dbReference type="GO" id="GO:0003774">
    <property type="term" value="F:cytoskeletal motor activity"/>
    <property type="evidence" value="ECO:0007669"/>
    <property type="project" value="InterPro"/>
</dbReference>
<feature type="chain" id="PRO_5019842825" description="Flagellar assembly protein FliH" evidence="10">
    <location>
        <begin position="22"/>
        <end position="230"/>
    </location>
</feature>
<feature type="signal peptide" evidence="10">
    <location>
        <begin position="1"/>
        <end position="21"/>
    </location>
</feature>
<evidence type="ECO:0000313" key="12">
    <source>
        <dbReference type="EMBL" id="RKQ58880.1"/>
    </source>
</evidence>
<accession>A0A495BDQ9</accession>
<dbReference type="InterPro" id="IPR051472">
    <property type="entry name" value="T3SS_Stator/FliH"/>
</dbReference>
<keyword evidence="9" id="KW-1006">Bacterial flagellum protein export</keyword>
<dbReference type="NCBIfam" id="NF009925">
    <property type="entry name" value="PRK13386.1"/>
    <property type="match status" value="1"/>
</dbReference>
<evidence type="ECO:0000256" key="9">
    <source>
        <dbReference type="ARBA" id="ARBA00023225"/>
    </source>
</evidence>
<evidence type="ECO:0000256" key="3">
    <source>
        <dbReference type="ARBA" id="ARBA00006602"/>
    </source>
</evidence>
<dbReference type="InterPro" id="IPR018035">
    <property type="entry name" value="Flagellar_FliH/T3SS_HrpE"/>
</dbReference>
<gene>
    <name evidence="12" type="ORF">C8E02_1856</name>
</gene>
<dbReference type="PRINTS" id="PR01003">
    <property type="entry name" value="FLGFLIH"/>
</dbReference>
<comment type="subcellular location">
    <subcellularLocation>
        <location evidence="2">Cytoplasm</location>
    </subcellularLocation>
</comment>
<keyword evidence="7" id="KW-1005">Bacterial flagellum biogenesis</keyword>
<dbReference type="PANTHER" id="PTHR34982">
    <property type="entry name" value="YOP PROTEINS TRANSLOCATION PROTEIN L"/>
    <property type="match status" value="1"/>
</dbReference>
<evidence type="ECO:0000259" key="11">
    <source>
        <dbReference type="Pfam" id="PF02108"/>
    </source>
</evidence>
<dbReference type="Pfam" id="PF02108">
    <property type="entry name" value="FliH"/>
    <property type="match status" value="1"/>
</dbReference>
<protein>
    <recommendedName>
        <fullName evidence="4">Flagellar assembly protein FliH</fullName>
    </recommendedName>
</protein>